<dbReference type="SUPFAM" id="SSF52425">
    <property type="entry name" value="Cryptochrome/photolyase, N-terminal domain"/>
    <property type="match status" value="1"/>
</dbReference>
<dbReference type="InterPro" id="IPR014729">
    <property type="entry name" value="Rossmann-like_a/b/a_fold"/>
</dbReference>
<feature type="region of interest" description="Disordered" evidence="5">
    <location>
        <begin position="151"/>
        <end position="188"/>
    </location>
</feature>
<dbReference type="PROSITE" id="PS51645">
    <property type="entry name" value="PHR_CRY_ALPHA_BETA"/>
    <property type="match status" value="1"/>
</dbReference>
<evidence type="ECO:0000256" key="2">
    <source>
        <dbReference type="ARBA" id="ARBA00022630"/>
    </source>
</evidence>
<name>A0A1Y5RPE6_9RHOB</name>
<dbReference type="SUPFAM" id="SSF48173">
    <property type="entry name" value="Cryptochrome/photolyase FAD-binding domain"/>
    <property type="match status" value="1"/>
</dbReference>
<evidence type="ECO:0000256" key="1">
    <source>
        <dbReference type="ARBA" id="ARBA00001932"/>
    </source>
</evidence>
<feature type="compositionally biased region" description="Basic and acidic residues" evidence="5">
    <location>
        <begin position="463"/>
        <end position="478"/>
    </location>
</feature>
<dbReference type="Proteomes" id="UP000193623">
    <property type="component" value="Unassembled WGS sequence"/>
</dbReference>
<feature type="compositionally biased region" description="Basic and acidic residues" evidence="5">
    <location>
        <begin position="175"/>
        <end position="184"/>
    </location>
</feature>
<dbReference type="RefSeq" id="WP_085863128.1">
    <property type="nucleotide sequence ID" value="NZ_FWFT01000001.1"/>
</dbReference>
<feature type="compositionally biased region" description="Basic residues" evidence="5">
    <location>
        <begin position="479"/>
        <end position="488"/>
    </location>
</feature>
<dbReference type="EMBL" id="FWFT01000001">
    <property type="protein sequence ID" value="SLN19554.1"/>
    <property type="molecule type" value="Genomic_DNA"/>
</dbReference>
<dbReference type="InterPro" id="IPR036134">
    <property type="entry name" value="Crypto/Photolyase_FAD-like_sf"/>
</dbReference>
<dbReference type="Pfam" id="PF00875">
    <property type="entry name" value="DNA_photolyase"/>
    <property type="match status" value="1"/>
</dbReference>
<dbReference type="Pfam" id="PF03441">
    <property type="entry name" value="FAD_binding_7"/>
    <property type="match status" value="1"/>
</dbReference>
<dbReference type="AlphaFoldDB" id="A0A1Y5RPE6"/>
<evidence type="ECO:0000313" key="8">
    <source>
        <dbReference type="Proteomes" id="UP000193623"/>
    </source>
</evidence>
<feature type="binding site" evidence="4">
    <location>
        <position position="202"/>
    </location>
    <ligand>
        <name>FAD</name>
        <dbReference type="ChEBI" id="CHEBI:57692"/>
    </ligand>
</feature>
<dbReference type="InterPro" id="IPR006050">
    <property type="entry name" value="DNA_photolyase_N"/>
</dbReference>
<feature type="domain" description="Photolyase/cryptochrome alpha/beta" evidence="6">
    <location>
        <begin position="1"/>
        <end position="129"/>
    </location>
</feature>
<dbReference type="InterPro" id="IPR036155">
    <property type="entry name" value="Crypto/Photolyase_N_sf"/>
</dbReference>
<evidence type="ECO:0000259" key="6">
    <source>
        <dbReference type="PROSITE" id="PS51645"/>
    </source>
</evidence>
<accession>A0A1Y5RPE6</accession>
<protein>
    <submittedName>
        <fullName evidence="7">Cryptochrome-like protein cry2</fullName>
    </submittedName>
</protein>
<evidence type="ECO:0000256" key="4">
    <source>
        <dbReference type="PIRSR" id="PIRSR602081-1"/>
    </source>
</evidence>
<dbReference type="Gene3D" id="3.40.50.620">
    <property type="entry name" value="HUPs"/>
    <property type="match status" value="1"/>
</dbReference>
<comment type="cofactor">
    <cofactor evidence="1">
        <name>(6R)-5,10-methylene-5,6,7,8-tetrahydrofolate</name>
        <dbReference type="ChEBI" id="CHEBI:15636"/>
    </cofactor>
</comment>
<dbReference type="Gene3D" id="1.10.579.10">
    <property type="entry name" value="DNA Cyclobutane Dipyrimidine Photolyase, subunit A, domain 3"/>
    <property type="match status" value="1"/>
</dbReference>
<organism evidence="7 8">
    <name type="scientific">Pseudooctadecabacter jejudonensis</name>
    <dbReference type="NCBI Taxonomy" id="1391910"/>
    <lineage>
        <taxon>Bacteria</taxon>
        <taxon>Pseudomonadati</taxon>
        <taxon>Pseudomonadota</taxon>
        <taxon>Alphaproteobacteria</taxon>
        <taxon>Rhodobacterales</taxon>
        <taxon>Paracoccaceae</taxon>
        <taxon>Pseudooctadecabacter</taxon>
    </lineage>
</organism>
<reference evidence="7 8" key="1">
    <citation type="submission" date="2017-03" db="EMBL/GenBank/DDBJ databases">
        <authorList>
            <person name="Afonso C.L."/>
            <person name="Miller P.J."/>
            <person name="Scott M.A."/>
            <person name="Spackman E."/>
            <person name="Goraichik I."/>
            <person name="Dimitrov K.M."/>
            <person name="Suarez D.L."/>
            <person name="Swayne D.E."/>
        </authorList>
    </citation>
    <scope>NUCLEOTIDE SEQUENCE [LARGE SCALE GENOMIC DNA]</scope>
    <source>
        <strain evidence="7 8">CECT 8397</strain>
    </source>
</reference>
<feature type="region of interest" description="Disordered" evidence="5">
    <location>
        <begin position="463"/>
        <end position="500"/>
    </location>
</feature>
<proteinExistence type="predicted"/>
<dbReference type="GO" id="GO:0003677">
    <property type="term" value="F:DNA binding"/>
    <property type="evidence" value="ECO:0007669"/>
    <property type="project" value="TreeGrafter"/>
</dbReference>
<feature type="binding site" evidence="4">
    <location>
        <position position="256"/>
    </location>
    <ligand>
        <name>FAD</name>
        <dbReference type="ChEBI" id="CHEBI:57692"/>
    </ligand>
</feature>
<dbReference type="PANTHER" id="PTHR11455:SF9">
    <property type="entry name" value="CRYPTOCHROME CIRCADIAN CLOCK 5 ISOFORM X1"/>
    <property type="match status" value="1"/>
</dbReference>
<dbReference type="GO" id="GO:0071949">
    <property type="term" value="F:FAD binding"/>
    <property type="evidence" value="ECO:0007669"/>
    <property type="project" value="TreeGrafter"/>
</dbReference>
<evidence type="ECO:0000256" key="5">
    <source>
        <dbReference type="SAM" id="MobiDB-lite"/>
    </source>
</evidence>
<evidence type="ECO:0000256" key="3">
    <source>
        <dbReference type="ARBA" id="ARBA00022827"/>
    </source>
</evidence>
<dbReference type="OrthoDB" id="9772484at2"/>
<gene>
    <name evidence="7" type="primary">cry2</name>
    <name evidence="7" type="ORF">PSJ8397_00693</name>
</gene>
<dbReference type="GO" id="GO:0003904">
    <property type="term" value="F:deoxyribodipyrimidine photo-lyase activity"/>
    <property type="evidence" value="ECO:0007669"/>
    <property type="project" value="TreeGrafter"/>
</dbReference>
<dbReference type="InterPro" id="IPR005101">
    <property type="entry name" value="Cryptochr/Photolyase_FAD-bd"/>
</dbReference>
<keyword evidence="3 4" id="KW-0274">FAD</keyword>
<keyword evidence="8" id="KW-1185">Reference proteome</keyword>
<keyword evidence="2 4" id="KW-0285">Flavoprotein</keyword>
<dbReference type="InterPro" id="IPR002081">
    <property type="entry name" value="Cryptochrome/DNA_photolyase_1"/>
</dbReference>
<dbReference type="Gene3D" id="1.25.40.80">
    <property type="match status" value="1"/>
</dbReference>
<dbReference type="GO" id="GO:0009416">
    <property type="term" value="P:response to light stimulus"/>
    <property type="evidence" value="ECO:0007669"/>
    <property type="project" value="TreeGrafter"/>
</dbReference>
<dbReference type="PANTHER" id="PTHR11455">
    <property type="entry name" value="CRYPTOCHROME"/>
    <property type="match status" value="1"/>
</dbReference>
<evidence type="ECO:0000313" key="7">
    <source>
        <dbReference type="EMBL" id="SLN19554.1"/>
    </source>
</evidence>
<comment type="cofactor">
    <cofactor evidence="4">
        <name>FAD</name>
        <dbReference type="ChEBI" id="CHEBI:57692"/>
    </cofactor>
    <text evidence="4">Binds 1 FAD per subunit.</text>
</comment>
<sequence>MIIVWFKRDLRVQDHAPLAAAAALGPVIPLYIYEPDYWALPDTSGRQWAFIRDCLDGLAKDLAHLGAPLVVRRGDAVQVLEDLRRTFGVTTLLAHEETGNGWTFARDRRVQDWARGQGVRFREAPNSGVARRLRSRDGWAKQRDGRIFAEQVNAPKALSGPAVPSDPLPEGPFDPIKDRQKGGRDQGLSLLGGFLTERGHTYRAAMSSPLEGATACSRLSPHIAAGTLSIREIAQATAARQREDIDSQWKKSLKSFQSRLAWRDHFMQKLEDQPRIETHCLHSAYENMRGDHPVRRAAWEKGETGLPFVDACMRSLNATGWLNFRMRSMVQAVASYHLWLDWRASAPHLARMFTDYEPGIHWSQAQMQSGTTGMNTVRIYNPVKQGKDQDPTGVFTRRWLPELATVPDAYVQEPWLWDGAPTLAYPPPLIDVMEAAREARARIWAVRTGEDFRGEAADIIRKHASRKDGKGRFVNDRTPRKRKPRKGVAKPDTTQLSFDL</sequence>